<comment type="caution">
    <text evidence="10">The sequence shown here is derived from an EMBL/GenBank/DDBJ whole genome shotgun (WGS) entry which is preliminary data.</text>
</comment>
<dbReference type="EC" id="3.4.19.12" evidence="6"/>
<evidence type="ECO:0000313" key="10">
    <source>
        <dbReference type="EMBL" id="KAJ2678198.1"/>
    </source>
</evidence>
<organism evidence="10 11">
    <name type="scientific">Coemansia spiralis</name>
    <dbReference type="NCBI Taxonomy" id="417178"/>
    <lineage>
        <taxon>Eukaryota</taxon>
        <taxon>Fungi</taxon>
        <taxon>Fungi incertae sedis</taxon>
        <taxon>Zoopagomycota</taxon>
        <taxon>Kickxellomycotina</taxon>
        <taxon>Kickxellomycetes</taxon>
        <taxon>Kickxellales</taxon>
        <taxon>Kickxellaceae</taxon>
        <taxon>Coemansia</taxon>
    </lineage>
</organism>
<reference evidence="10" key="1">
    <citation type="submission" date="2022-07" db="EMBL/GenBank/DDBJ databases">
        <title>Phylogenomic reconstructions and comparative analyses of Kickxellomycotina fungi.</title>
        <authorList>
            <person name="Reynolds N.K."/>
            <person name="Stajich J.E."/>
            <person name="Barry K."/>
            <person name="Grigoriev I.V."/>
            <person name="Crous P."/>
            <person name="Smith M.E."/>
        </authorList>
    </citation>
    <scope>NUCLEOTIDE SEQUENCE</scope>
    <source>
        <strain evidence="10">NRRL 3115</strain>
    </source>
</reference>
<dbReference type="PROSITE" id="PS50235">
    <property type="entry name" value="USP_3"/>
    <property type="match status" value="1"/>
</dbReference>
<dbReference type="PROSITE" id="PS50053">
    <property type="entry name" value="UBIQUITIN_2"/>
    <property type="match status" value="1"/>
</dbReference>
<dbReference type="PANTHER" id="PTHR43982:SF1">
    <property type="entry name" value="UBIQUITIN CARBOXYL-TERMINAL HYDROLASE 14"/>
    <property type="match status" value="1"/>
</dbReference>
<comment type="catalytic activity">
    <reaction evidence="1 6">
        <text>Thiol-dependent hydrolysis of ester, thioester, amide, peptide and isopeptide bonds formed by the C-terminal Gly of ubiquitin (a 76-residue protein attached to proteins as an intracellular targeting signal).</text>
        <dbReference type="EC" id="3.4.19.12"/>
    </reaction>
</comment>
<dbReference type="GO" id="GO:0043161">
    <property type="term" value="P:proteasome-mediated ubiquitin-dependent protein catabolic process"/>
    <property type="evidence" value="ECO:0007669"/>
    <property type="project" value="InterPro"/>
</dbReference>
<keyword evidence="5 6" id="KW-0788">Thiol protease</keyword>
<dbReference type="OrthoDB" id="333239at2759"/>
<dbReference type="PROSITE" id="PS00973">
    <property type="entry name" value="USP_2"/>
    <property type="match status" value="1"/>
</dbReference>
<evidence type="ECO:0000256" key="4">
    <source>
        <dbReference type="ARBA" id="ARBA00022801"/>
    </source>
</evidence>
<dbReference type="Pfam" id="PF00443">
    <property type="entry name" value="UCH"/>
    <property type="match status" value="1"/>
</dbReference>
<dbReference type="Gene3D" id="3.10.20.90">
    <property type="entry name" value="Phosphatidylinositol 3-kinase Catalytic Subunit, Chain A, domain 1"/>
    <property type="match status" value="1"/>
</dbReference>
<feature type="region of interest" description="Disordered" evidence="7">
    <location>
        <begin position="383"/>
        <end position="434"/>
    </location>
</feature>
<sequence>MVKGKSNVHSVYRHWQCLQQKKTNSFTRALNILLAFAILVQVKWQGKKYDVDVDTSMPGEVFKMQLFSLTGVEPDRQKILVKGGQLKDDTDMSKLGLKENQILMMMGTVGELPKAPVQPVKFMEDMTESEMAQALSIPAGLNNLGNTCYMNATLQCLKAVPDLRKALEQYQGGMGQSDPRANLVASMKKLFQQLNESGEGVPPLVFLQFLRQVFPKFADQDPQFGGYRQQDADECWNELMTTTDHVLRKGDSEPSVVEKYMSGSMVTTWKTEEAPEEAPTVHHERFRKLDCHIDKAINYLAHGIKKGLEQTIEKNSETLGRNAEYKAVSQIERLPAYLTVTFNRFFWKASESVEAKIVKSVKFPLDFDASEFCTSGLQEKMRPAKQYLRDKEDKEAHERKMAKRARSEASEQGKAGDESGKAEDAEITPADASSSSLKAAPFELDAELKADVGCNPSGLYELVGVVTHIGRTANSGHYMAWVRKEKGVDGPDPLTKGTAETQHWWYKFDDDNVSMVTDDEIIKLCGGGDWHTAYILLYRAKQIK</sequence>
<dbReference type="SUPFAM" id="SSF54001">
    <property type="entry name" value="Cysteine proteinases"/>
    <property type="match status" value="1"/>
</dbReference>
<evidence type="ECO:0000313" key="11">
    <source>
        <dbReference type="Proteomes" id="UP001151518"/>
    </source>
</evidence>
<dbReference type="PANTHER" id="PTHR43982">
    <property type="entry name" value="UBIQUITIN CARBOXYL-TERMINAL HYDROLASE"/>
    <property type="match status" value="1"/>
</dbReference>
<evidence type="ECO:0000256" key="1">
    <source>
        <dbReference type="ARBA" id="ARBA00000707"/>
    </source>
</evidence>
<accession>A0A9W8KZ91</accession>
<comment type="similarity">
    <text evidence="6">Belongs to the peptidase C19 family.</text>
</comment>
<evidence type="ECO:0000256" key="7">
    <source>
        <dbReference type="SAM" id="MobiDB-lite"/>
    </source>
</evidence>
<dbReference type="PROSITE" id="PS00972">
    <property type="entry name" value="USP_1"/>
    <property type="match status" value="1"/>
</dbReference>
<dbReference type="CDD" id="cd02657">
    <property type="entry name" value="Peptidase_C19A"/>
    <property type="match status" value="1"/>
</dbReference>
<dbReference type="Gene3D" id="3.90.70.10">
    <property type="entry name" value="Cysteine proteinases"/>
    <property type="match status" value="1"/>
</dbReference>
<dbReference type="InterPro" id="IPR044635">
    <property type="entry name" value="UBP14-like"/>
</dbReference>
<feature type="compositionally biased region" description="Basic and acidic residues" evidence="7">
    <location>
        <begin position="383"/>
        <end position="424"/>
    </location>
</feature>
<feature type="domain" description="USP" evidence="9">
    <location>
        <begin position="139"/>
        <end position="541"/>
    </location>
</feature>
<evidence type="ECO:0000259" key="9">
    <source>
        <dbReference type="PROSITE" id="PS50235"/>
    </source>
</evidence>
<name>A0A9W8KZ91_9FUNG</name>
<evidence type="ECO:0000259" key="8">
    <source>
        <dbReference type="PROSITE" id="PS50053"/>
    </source>
</evidence>
<dbReference type="InterPro" id="IPR001394">
    <property type="entry name" value="Peptidase_C19_UCH"/>
</dbReference>
<dbReference type="GO" id="GO:0016579">
    <property type="term" value="P:protein deubiquitination"/>
    <property type="evidence" value="ECO:0007669"/>
    <property type="project" value="InterPro"/>
</dbReference>
<dbReference type="Pfam" id="PF00240">
    <property type="entry name" value="ubiquitin"/>
    <property type="match status" value="1"/>
</dbReference>
<dbReference type="SUPFAM" id="SSF54236">
    <property type="entry name" value="Ubiquitin-like"/>
    <property type="match status" value="1"/>
</dbReference>
<dbReference type="GO" id="GO:0061136">
    <property type="term" value="P:regulation of proteasomal protein catabolic process"/>
    <property type="evidence" value="ECO:0007669"/>
    <property type="project" value="TreeGrafter"/>
</dbReference>
<evidence type="ECO:0000256" key="6">
    <source>
        <dbReference type="RuleBase" id="RU366025"/>
    </source>
</evidence>
<dbReference type="CDD" id="cd16104">
    <property type="entry name" value="Ubl_USP14_like"/>
    <property type="match status" value="1"/>
</dbReference>
<proteinExistence type="inferred from homology"/>
<protein>
    <recommendedName>
        <fullName evidence="6">Ubiquitin carboxyl-terminal hydrolase</fullName>
        <ecNumber evidence="6">3.4.19.12</ecNumber>
    </recommendedName>
</protein>
<dbReference type="InterPro" id="IPR000626">
    <property type="entry name" value="Ubiquitin-like_dom"/>
</dbReference>
<evidence type="ECO:0000256" key="2">
    <source>
        <dbReference type="ARBA" id="ARBA00022670"/>
    </source>
</evidence>
<dbReference type="GO" id="GO:0004843">
    <property type="term" value="F:cysteine-type deubiquitinase activity"/>
    <property type="evidence" value="ECO:0007669"/>
    <property type="project" value="UniProtKB-UniRule"/>
</dbReference>
<dbReference type="InterPro" id="IPR029071">
    <property type="entry name" value="Ubiquitin-like_domsf"/>
</dbReference>
<dbReference type="GO" id="GO:0070628">
    <property type="term" value="F:proteasome binding"/>
    <property type="evidence" value="ECO:0007669"/>
    <property type="project" value="TreeGrafter"/>
</dbReference>
<dbReference type="SMART" id="SM00213">
    <property type="entry name" value="UBQ"/>
    <property type="match status" value="1"/>
</dbReference>
<evidence type="ECO:0000256" key="3">
    <source>
        <dbReference type="ARBA" id="ARBA00022786"/>
    </source>
</evidence>
<keyword evidence="3 6" id="KW-0833">Ubl conjugation pathway</keyword>
<keyword evidence="4 6" id="KW-0378">Hydrolase</keyword>
<dbReference type="InterPro" id="IPR038765">
    <property type="entry name" value="Papain-like_cys_pep_sf"/>
</dbReference>
<gene>
    <name evidence="10" type="primary">UBP6</name>
    <name evidence="10" type="ORF">GGI25_002549</name>
</gene>
<dbReference type="Proteomes" id="UP001151518">
    <property type="component" value="Unassembled WGS sequence"/>
</dbReference>
<feature type="domain" description="Ubiquitin-like" evidence="8">
    <location>
        <begin position="36"/>
        <end position="106"/>
    </location>
</feature>
<evidence type="ECO:0000256" key="5">
    <source>
        <dbReference type="ARBA" id="ARBA00022807"/>
    </source>
</evidence>
<dbReference type="AlphaFoldDB" id="A0A9W8KZ91"/>
<dbReference type="EMBL" id="JANBTW010000023">
    <property type="protein sequence ID" value="KAJ2678198.1"/>
    <property type="molecule type" value="Genomic_DNA"/>
</dbReference>
<keyword evidence="2 6" id="KW-0645">Protease</keyword>
<dbReference type="InterPro" id="IPR018200">
    <property type="entry name" value="USP_CS"/>
</dbReference>
<dbReference type="InterPro" id="IPR028889">
    <property type="entry name" value="USP"/>
</dbReference>